<evidence type="ECO:0000313" key="4">
    <source>
        <dbReference type="Ensembl" id="ENSRNOP00000067387.1"/>
    </source>
</evidence>
<dbReference type="GO" id="GO:0007520">
    <property type="term" value="P:myoblast fusion"/>
    <property type="evidence" value="ECO:0000266"/>
    <property type="project" value="RGD"/>
</dbReference>
<organism evidence="3">
    <name type="scientific">Rattus norvegicus</name>
    <name type="common">Rat</name>
    <dbReference type="NCBI Taxonomy" id="10116"/>
    <lineage>
        <taxon>Eukaryota</taxon>
        <taxon>Metazoa</taxon>
        <taxon>Chordata</taxon>
        <taxon>Craniata</taxon>
        <taxon>Vertebrata</taxon>
        <taxon>Euteleostomi</taxon>
        <taxon>Mammalia</taxon>
        <taxon>Eutheria</taxon>
        <taxon>Euarchontoglires</taxon>
        <taxon>Glires</taxon>
        <taxon>Rodentia</taxon>
        <taxon>Myomorpha</taxon>
        <taxon>Muroidea</taxon>
        <taxon>Muridae</taxon>
        <taxon>Murinae</taxon>
        <taxon>Rattus</taxon>
    </lineage>
</organism>
<reference evidence="3" key="2">
    <citation type="journal article" date="2005" name="Proc. Natl. Acad. Sci. U.S.A.">
        <title>Syncytin-A and syncytin-B, two fusogenic placenta-specific murine envelope genes of retroviral origin conserved in Muridae.</title>
        <authorList>
            <person name="Dupressoir A."/>
            <person name="Marceau G."/>
            <person name="Vernochet C."/>
            <person name="Benit L."/>
            <person name="Kanellopoulos C."/>
            <person name="Sapin V."/>
            <person name="Heidmann T."/>
        </authorList>
    </citation>
    <scope>NUCLEOTIDE SEQUENCE</scope>
    <source>
        <strain evidence="3">W</strain>
    </source>
</reference>
<evidence type="ECO:0000313" key="6">
    <source>
        <dbReference type="RGD" id="1563240"/>
    </source>
</evidence>
<dbReference type="OrthoDB" id="9838482at2759"/>
<dbReference type="GO" id="GO:0006949">
    <property type="term" value="P:syncytium formation"/>
    <property type="evidence" value="ECO:0000266"/>
    <property type="project" value="RGD"/>
</dbReference>
<dbReference type="KEGG" id="rno:288602"/>
<dbReference type="InterPro" id="IPR018154">
    <property type="entry name" value="TLV/ENV_coat_polyprotein"/>
</dbReference>
<feature type="transmembrane region" description="Helical" evidence="1">
    <location>
        <begin position="421"/>
        <end position="448"/>
    </location>
</feature>
<dbReference type="EMBL" id="AY849974">
    <property type="protein sequence ID" value="AAW62447.1"/>
    <property type="molecule type" value="Genomic_DNA"/>
</dbReference>
<dbReference type="eggNOG" id="ENOG502SD08">
    <property type="taxonomic scope" value="Eukaryota"/>
</dbReference>
<dbReference type="OMA" id="MYSARTL"/>
<dbReference type="PANTHER" id="PTHR10424:SF60">
    <property type="entry name" value="HERV-H_2Q24.1 PROVIRUS ANCESTRAL ENV POLYPROTEIN-RELATED"/>
    <property type="match status" value="1"/>
</dbReference>
<dbReference type="SMR" id="Q5G5D4"/>
<dbReference type="PANTHER" id="PTHR10424">
    <property type="entry name" value="VIRAL ENVELOPE PROTEIN"/>
    <property type="match status" value="1"/>
</dbReference>
<dbReference type="Gene3D" id="1.10.287.210">
    <property type="match status" value="1"/>
</dbReference>
<dbReference type="UCSC" id="RGD:1563240">
    <property type="organism name" value="rat"/>
</dbReference>
<dbReference type="CDD" id="cd09851">
    <property type="entry name" value="HTLV-1-like_HR1-HR2"/>
    <property type="match status" value="1"/>
</dbReference>
<dbReference type="Ensembl" id="ENSRNOT00000074788.3">
    <property type="protein sequence ID" value="ENSRNOP00000067387.1"/>
    <property type="gene ID" value="ENSRNOG00000050672.3"/>
</dbReference>
<keyword evidence="1" id="KW-0472">Membrane</keyword>
<proteinExistence type="predicted"/>
<evidence type="ECO:0000256" key="1">
    <source>
        <dbReference type="SAM" id="Phobius"/>
    </source>
</evidence>
<feature type="chain" id="PRO_5014105640" evidence="2">
    <location>
        <begin position="20"/>
        <end position="618"/>
    </location>
</feature>
<feature type="transmembrane region" description="Helical" evidence="1">
    <location>
        <begin position="553"/>
        <end position="574"/>
    </location>
</feature>
<dbReference type="GO" id="GO:0060711">
    <property type="term" value="P:labyrinthine layer development"/>
    <property type="evidence" value="ECO:0000266"/>
    <property type="project" value="RGD"/>
</dbReference>
<dbReference type="CTD" id="405754"/>
<dbReference type="STRING" id="10116.ENSRNOP00000067387"/>
<keyword evidence="2" id="KW-0732">Signal</keyword>
<dbReference type="HOGENOM" id="CLU_506176_0_0_1"/>
<dbReference type="AlphaFoldDB" id="Q5G5D4"/>
<reference evidence="4 5" key="1">
    <citation type="journal article" date="2004" name="Nature">
        <title>Genome sequence of the Brown Norway rat yields insights into mammalian evolution.</title>
        <authorList>
            <consortium name="Rat Genome Sequencing Project Consortium"/>
            <person name="Gibbs R.A."/>
            <person name="Weinstock G.M."/>
            <person name="Metzker M.L."/>
            <person name="Muzny D.M."/>
            <person name="Sodergren E.J."/>
            <person name="Scherer S."/>
            <person name="Scott G."/>
            <person name="Steffen D."/>
            <person name="Worley K.C."/>
            <person name="Burch P.E."/>
            <person name="Okwuonu G."/>
            <person name="Hines S."/>
            <person name="Lewis L."/>
            <person name="Deramo C."/>
            <person name="Delgado O."/>
            <person name="Dugan-Rocha S."/>
            <person name="Miner G."/>
            <person name="Morgan M."/>
            <person name="Hawes A."/>
            <person name="Gill R."/>
            <person name="Holt R.A."/>
            <person name="Adams M.D."/>
            <person name="Amanatides P.G."/>
            <person name="Baden-Tillson H."/>
            <person name="Barnstead M."/>
            <person name="Chin S."/>
            <person name="Evans C.A."/>
            <person name="Ferriera S."/>
            <person name="Fosler C."/>
            <person name="Glodek A."/>
            <person name="Gu Z."/>
            <person name="Jennings D."/>
            <person name="Kraft C.L."/>
            <person name="Nguyen T."/>
            <person name="Pfannkoch C.M."/>
            <person name="Sitter C."/>
            <person name="Sutton G.G."/>
            <person name="Venter J.C."/>
            <person name="Woodage T."/>
            <person name="Smith D."/>
            <person name="Lee H.-M."/>
            <person name="Gustafson E."/>
            <person name="Cahill P."/>
            <person name="Kana A."/>
            <person name="Doucette-Stamm L."/>
            <person name="Weinstock K."/>
            <person name="Fechtel K."/>
            <person name="Weiss R.B."/>
            <person name="Dunn D.M."/>
            <person name="Green E.D."/>
            <person name="Blakesley R.W."/>
            <person name="Bouffard G.G."/>
            <person name="De Jong P.J."/>
            <person name="Osoegawa K."/>
            <person name="Zhu B."/>
            <person name="Marra M."/>
            <person name="Schein J."/>
            <person name="Bosdet I."/>
            <person name="Fjell C."/>
            <person name="Jones S."/>
            <person name="Krzywinski M."/>
            <person name="Mathewson C."/>
            <person name="Siddiqui A."/>
            <person name="Wye N."/>
            <person name="McPherson J."/>
            <person name="Zhao S."/>
            <person name="Fraser C.M."/>
            <person name="Shetty J."/>
            <person name="Shatsman S."/>
            <person name="Geer K."/>
            <person name="Chen Y."/>
            <person name="Abramzon S."/>
            <person name="Nierman W.C."/>
            <person name="Havlak P.H."/>
            <person name="Chen R."/>
            <person name="Durbin K.J."/>
            <person name="Egan A."/>
            <person name="Ren Y."/>
            <person name="Song X.-Z."/>
            <person name="Li B."/>
            <person name="Liu Y."/>
            <person name="Qin X."/>
            <person name="Cawley S."/>
            <person name="Cooney A.J."/>
            <person name="D'Souza L.M."/>
            <person name="Martin K."/>
            <person name="Wu J.Q."/>
            <person name="Gonzalez-Garay M.L."/>
            <person name="Jackson A.R."/>
            <person name="Kalafus K.J."/>
            <person name="McLeod M.P."/>
            <person name="Milosavljevic A."/>
            <person name="Virk D."/>
            <person name="Volkov A."/>
            <person name="Wheeler D.A."/>
            <person name="Zhang Z."/>
            <person name="Bailey J.A."/>
            <person name="Eichler E.E."/>
            <person name="Tuzun E."/>
            <person name="Birney E."/>
            <person name="Mongin E."/>
            <person name="Ureta-Vidal A."/>
            <person name="Woodwark C."/>
            <person name="Zdobnov E."/>
            <person name="Bork P."/>
            <person name="Suyama M."/>
            <person name="Torrents D."/>
            <person name="Alexandersson M."/>
            <person name="Trask B.J."/>
            <person name="Young J.M."/>
            <person name="Huang H."/>
            <person name="Wang H."/>
            <person name="Xing H."/>
            <person name="Daniels S."/>
            <person name="Gietzen D."/>
            <person name="Schmidt J."/>
            <person name="Stevens K."/>
            <person name="Vitt U."/>
            <person name="Wingrove J."/>
            <person name="Camara F."/>
            <person name="Mar Alba M."/>
            <person name="Abril J.F."/>
            <person name="Guigo R."/>
            <person name="Smit A."/>
            <person name="Dubchak I."/>
            <person name="Rubin E.M."/>
            <person name="Couronne O."/>
            <person name="Poliakov A."/>
            <person name="Huebner N."/>
            <person name="Ganten D."/>
            <person name="Goesele C."/>
            <person name="Hummel O."/>
            <person name="Kreitler T."/>
            <person name="Lee Y.-A."/>
            <person name="Monti J."/>
            <person name="Schulz H."/>
            <person name="Zimdahl H."/>
            <person name="Himmelbauer H."/>
            <person name="Lehrach H."/>
            <person name="Jacob H.J."/>
            <person name="Bromberg S."/>
            <person name="Gullings-Handley J."/>
            <person name="Jensen-Seaman M.I."/>
            <person name="Kwitek A.E."/>
            <person name="Lazar J."/>
            <person name="Pasko D."/>
            <person name="Tonellato P.J."/>
            <person name="Twigger S."/>
            <person name="Ponting C.P."/>
            <person name="Duarte J.M."/>
            <person name="Rice S."/>
            <person name="Goodstadt L."/>
            <person name="Beatson S.A."/>
            <person name="Emes R.D."/>
            <person name="Winter E.E."/>
            <person name="Webber C."/>
            <person name="Brandt P."/>
            <person name="Nyakatura G."/>
            <person name="Adetobi M."/>
            <person name="Chiaromonte F."/>
            <person name="Elnitski L."/>
            <person name="Eswara P."/>
            <person name="Hardison R.C."/>
            <person name="Hou M."/>
            <person name="Kolbe D."/>
            <person name="Makova K."/>
            <person name="Miller W."/>
            <person name="Nekrutenko A."/>
            <person name="Riemer C."/>
            <person name="Schwartz S."/>
            <person name="Taylor J."/>
            <person name="Yang S."/>
            <person name="Zhang Y."/>
            <person name="Lindpaintner K."/>
            <person name="Andrews T.D."/>
            <person name="Caccamo M."/>
            <person name="Clamp M."/>
            <person name="Clarke L."/>
            <person name="Curwen V."/>
            <person name="Durbin R.M."/>
            <person name="Eyras E."/>
            <person name="Searle S.M."/>
            <person name="Cooper G.M."/>
            <person name="Batzoglou S."/>
            <person name="Brudno M."/>
            <person name="Sidow A."/>
            <person name="Stone E.A."/>
            <person name="Payseur B.A."/>
            <person name="Bourque G."/>
            <person name="Lopez-Otin C."/>
            <person name="Puente X.S."/>
            <person name="Chakrabarti K."/>
            <person name="Chatterji S."/>
            <person name="Dewey C."/>
            <person name="Pachter L."/>
            <person name="Bray N."/>
            <person name="Yap V.B."/>
            <person name="Caspi A."/>
            <person name="Tesler G."/>
            <person name="Pevzner P.A."/>
            <person name="Haussler D."/>
            <person name="Roskin K.M."/>
            <person name="Baertsch R."/>
            <person name="Clawson H."/>
            <person name="Furey T.S."/>
            <person name="Hinrichs A.S."/>
            <person name="Karolchik D."/>
            <person name="Kent W.J."/>
            <person name="Rosenbloom K.R."/>
            <person name="Trumbower H."/>
            <person name="Weirauch M."/>
            <person name="Cooper D.N."/>
            <person name="Stenson P.D."/>
            <person name="Ma B."/>
            <person name="Brent M."/>
            <person name="Arumugam M."/>
            <person name="Shteynberg D."/>
            <person name="Copley R.R."/>
            <person name="Taylor M.S."/>
            <person name="Riethman H."/>
            <person name="Mudunuri U."/>
            <person name="Peterson J."/>
            <person name="Guyer M."/>
            <person name="Felsenfeld A."/>
            <person name="Old S."/>
            <person name="Mockrin S."/>
            <person name="Collins F.S."/>
        </authorList>
    </citation>
    <scope>NUCLEOTIDE SEQUENCE [LARGE SCALE GENOMIC DNA]</scope>
    <source>
        <strain evidence="4 5">Brown Norway</strain>
    </source>
</reference>
<evidence type="ECO:0000256" key="2">
    <source>
        <dbReference type="SAM" id="SignalP"/>
    </source>
</evidence>
<dbReference type="Proteomes" id="UP000002494">
    <property type="component" value="Chromosome 12"/>
</dbReference>
<dbReference type="RefSeq" id="NP_001014771.1">
    <property type="nucleotide sequence ID" value="NM_001014771.2"/>
</dbReference>
<dbReference type="GO" id="GO:0000768">
    <property type="term" value="P:syncytium formation by plasma membrane fusion"/>
    <property type="evidence" value="ECO:0000266"/>
    <property type="project" value="RGD"/>
</dbReference>
<keyword evidence="1" id="KW-1133">Transmembrane helix</keyword>
<keyword evidence="5" id="KW-1185">Reference proteome</keyword>
<sequence>MVRPWVFCVLLFPCSSAHSDSWMPLVNLTQRLLRDANSSFSSNCWVCLSIQTQRSLAVPAPLRSWTETPMKLRIMYSARTLSGSYPITDLERRLQNFQPLTPHYSFVNPDRRAIAFLQVTSITGILPILSRLTPVKYPNDRFYESAQRPIWGSLSTQTILTAQAPLCISRFFKNSKYATFVGNLSASLCNHTFQLSPSANHQSIDLSTSYAFAPLMAMPGLKWRNPLHFSGPPSLNSGKPHHSCPVDDIHCHTYPTTPWRYCPSFLSSSTCYNLTLFEPNNVSHPITLSVDTTYFKIKLQGHKDPYPLFQYQPLMGAALSGQYSIWENEPNVQENGGLTPNIFSHLVSLTYSFCLNSSGVFFLCGNSTYVCLPANWSGVCTLVFQYPDIELLPNNQSIMVPLFATVPSSVPASRRKRALHLLPLAAGLGIASALGLGAAGIATSTMYFQKLSKALSNSLDEVATSILSLQDQIDSLAGVVLQNRRALDLLVAEKGGTCLFLQEECCFYINQSGVVRYAARKLRERASELGPSSRSWIQQLGLGPWLPSWLTSFMGPILFILVVLVLGPCLLNCLTHSVSRRMSSFIHTTTKGHVDKILLHRETQYKRLPQEPQEEDSV</sequence>
<protein>
    <submittedName>
        <fullName evidence="4">Endogenous retrovirus group FRD member 1, envelope</fullName>
    </submittedName>
    <submittedName>
        <fullName evidence="3">Envelope glycoprotein syncytin-A</fullName>
    </submittedName>
</protein>
<evidence type="ECO:0000313" key="3">
    <source>
        <dbReference type="EMBL" id="AAW62447.1"/>
    </source>
</evidence>
<dbReference type="AGR" id="RGD:1563240"/>
<dbReference type="GeneTree" id="ENSGT00940000163436"/>
<dbReference type="SUPFAM" id="SSF58069">
    <property type="entry name" value="Virus ectodomain"/>
    <property type="match status" value="1"/>
</dbReference>
<keyword evidence="3" id="KW-0261">Viral envelope protein</keyword>
<dbReference type="GeneID" id="288602"/>
<evidence type="ECO:0000313" key="5">
    <source>
        <dbReference type="Proteomes" id="UP000002494"/>
    </source>
</evidence>
<accession>Q5G5D4</accession>
<reference evidence="4" key="3">
    <citation type="submission" date="2025-05" db="UniProtKB">
        <authorList>
            <consortium name="Ensembl"/>
        </authorList>
    </citation>
    <scope>IDENTIFICATION</scope>
    <source>
        <strain evidence="4">Brown Norway</strain>
    </source>
</reference>
<name>Q5G5D4_RAT</name>
<keyword evidence="3" id="KW-0946">Virion</keyword>
<dbReference type="PaxDb" id="10116-ENSRNOP00000067387"/>
<feature type="signal peptide" evidence="2">
    <location>
        <begin position="1"/>
        <end position="19"/>
    </location>
</feature>
<keyword evidence="1" id="KW-0812">Transmembrane</keyword>
<dbReference type="RGD" id="1563240">
    <property type="gene designation" value="Ervfrd-1"/>
</dbReference>
<gene>
    <name evidence="4 6" type="primary">Ervfrd-1</name>
    <name evidence="6" type="synonym">Gm52</name>
    <name evidence="6" type="synonym">Syna</name>
</gene>
<dbReference type="Pfam" id="PF00429">
    <property type="entry name" value="TLV_coat"/>
    <property type="match status" value="1"/>
</dbReference>